<comment type="caution">
    <text evidence="9">The sequence shown here is derived from an EMBL/GenBank/DDBJ whole genome shotgun (WGS) entry which is preliminary data.</text>
</comment>
<gene>
    <name evidence="9" type="ORF">SDC9_108017</name>
</gene>
<feature type="transmembrane region" description="Helical" evidence="8">
    <location>
        <begin position="102"/>
        <end position="128"/>
    </location>
</feature>
<feature type="transmembrane region" description="Helical" evidence="8">
    <location>
        <begin position="61"/>
        <end position="90"/>
    </location>
</feature>
<evidence type="ECO:0000256" key="1">
    <source>
        <dbReference type="ARBA" id="ARBA00004651"/>
    </source>
</evidence>
<dbReference type="PANTHER" id="PTHR21716:SF53">
    <property type="entry name" value="PERMEASE PERM-RELATED"/>
    <property type="match status" value="1"/>
</dbReference>
<sequence>MFNEMVIALFPDKYEPNITRALDSINKLLVRYFIGISIETIAITLLNGFGLYLIAGIDFSLAFVLAFFAGVLNVIPYIGPLTGGLFGVLMSLVGHGTGDPSIGGFIVTVALIFTITHLIDVFVFQPYIYSNSVRAHPLEIFIVILIAGSIAGILGMLVAIPAYTVIRVFAREFLSNFKLVKKLTDTI</sequence>
<dbReference type="InterPro" id="IPR002549">
    <property type="entry name" value="AI-2E-like"/>
</dbReference>
<dbReference type="GO" id="GO:0055085">
    <property type="term" value="P:transmembrane transport"/>
    <property type="evidence" value="ECO:0007669"/>
    <property type="project" value="TreeGrafter"/>
</dbReference>
<evidence type="ECO:0000256" key="5">
    <source>
        <dbReference type="ARBA" id="ARBA00022692"/>
    </source>
</evidence>
<name>A0A645B949_9ZZZZ</name>
<evidence type="ECO:0000256" key="4">
    <source>
        <dbReference type="ARBA" id="ARBA00022475"/>
    </source>
</evidence>
<feature type="transmembrane region" description="Helical" evidence="8">
    <location>
        <begin position="140"/>
        <end position="166"/>
    </location>
</feature>
<evidence type="ECO:0000256" key="8">
    <source>
        <dbReference type="SAM" id="Phobius"/>
    </source>
</evidence>
<evidence type="ECO:0000256" key="6">
    <source>
        <dbReference type="ARBA" id="ARBA00022989"/>
    </source>
</evidence>
<keyword evidence="5 8" id="KW-0812">Transmembrane</keyword>
<comment type="similarity">
    <text evidence="2">Belongs to the autoinducer-2 exporter (AI-2E) (TC 2.A.86) family.</text>
</comment>
<keyword evidence="7 8" id="KW-0472">Membrane</keyword>
<keyword evidence="4" id="KW-1003">Cell membrane</keyword>
<dbReference type="AlphaFoldDB" id="A0A645B949"/>
<keyword evidence="6 8" id="KW-1133">Transmembrane helix</keyword>
<comment type="subcellular location">
    <subcellularLocation>
        <location evidence="1">Cell membrane</location>
        <topology evidence="1">Multi-pass membrane protein</topology>
    </subcellularLocation>
</comment>
<evidence type="ECO:0000256" key="3">
    <source>
        <dbReference type="ARBA" id="ARBA00022448"/>
    </source>
</evidence>
<dbReference type="GO" id="GO:0005886">
    <property type="term" value="C:plasma membrane"/>
    <property type="evidence" value="ECO:0007669"/>
    <property type="project" value="UniProtKB-SubCell"/>
</dbReference>
<evidence type="ECO:0000313" key="9">
    <source>
        <dbReference type="EMBL" id="MPM61161.1"/>
    </source>
</evidence>
<feature type="transmembrane region" description="Helical" evidence="8">
    <location>
        <begin position="29"/>
        <end position="55"/>
    </location>
</feature>
<dbReference type="EMBL" id="VSSQ01018184">
    <property type="protein sequence ID" value="MPM61161.1"/>
    <property type="molecule type" value="Genomic_DNA"/>
</dbReference>
<reference evidence="9" key="1">
    <citation type="submission" date="2019-08" db="EMBL/GenBank/DDBJ databases">
        <authorList>
            <person name="Kucharzyk K."/>
            <person name="Murdoch R.W."/>
            <person name="Higgins S."/>
            <person name="Loffler F."/>
        </authorList>
    </citation>
    <scope>NUCLEOTIDE SEQUENCE</scope>
</reference>
<evidence type="ECO:0008006" key="10">
    <source>
        <dbReference type="Google" id="ProtNLM"/>
    </source>
</evidence>
<keyword evidence="3" id="KW-0813">Transport</keyword>
<evidence type="ECO:0000256" key="2">
    <source>
        <dbReference type="ARBA" id="ARBA00009773"/>
    </source>
</evidence>
<dbReference type="Pfam" id="PF01594">
    <property type="entry name" value="AI-2E_transport"/>
    <property type="match status" value="1"/>
</dbReference>
<accession>A0A645B949</accession>
<proteinExistence type="inferred from homology"/>
<organism evidence="9">
    <name type="scientific">bioreactor metagenome</name>
    <dbReference type="NCBI Taxonomy" id="1076179"/>
    <lineage>
        <taxon>unclassified sequences</taxon>
        <taxon>metagenomes</taxon>
        <taxon>ecological metagenomes</taxon>
    </lineage>
</organism>
<protein>
    <recommendedName>
        <fullName evidence="10">AI-2E family transporter</fullName>
    </recommendedName>
</protein>
<dbReference type="PANTHER" id="PTHR21716">
    <property type="entry name" value="TRANSMEMBRANE PROTEIN"/>
    <property type="match status" value="1"/>
</dbReference>
<evidence type="ECO:0000256" key="7">
    <source>
        <dbReference type="ARBA" id="ARBA00023136"/>
    </source>
</evidence>